<keyword evidence="8" id="KW-1015">Disulfide bond</keyword>
<dbReference type="Pfam" id="PF07654">
    <property type="entry name" value="C1-set"/>
    <property type="match status" value="1"/>
</dbReference>
<dbReference type="GO" id="GO:0009897">
    <property type="term" value="C:external side of plasma membrane"/>
    <property type="evidence" value="ECO:0007669"/>
    <property type="project" value="TreeGrafter"/>
</dbReference>
<keyword evidence="5" id="KW-0391">Immunity</keyword>
<dbReference type="SUPFAM" id="SSF54452">
    <property type="entry name" value="MHC antigen-recognition domain"/>
    <property type="match status" value="1"/>
</dbReference>
<organism evidence="11 12">
    <name type="scientific">Atrichornis clamosus</name>
    <dbReference type="NCBI Taxonomy" id="449594"/>
    <lineage>
        <taxon>Eukaryota</taxon>
        <taxon>Metazoa</taxon>
        <taxon>Chordata</taxon>
        <taxon>Craniata</taxon>
        <taxon>Vertebrata</taxon>
        <taxon>Euteleostomi</taxon>
        <taxon>Archelosauria</taxon>
        <taxon>Archosauria</taxon>
        <taxon>Dinosauria</taxon>
        <taxon>Saurischia</taxon>
        <taxon>Theropoda</taxon>
        <taxon>Coelurosauria</taxon>
        <taxon>Aves</taxon>
        <taxon>Neognathae</taxon>
        <taxon>Neoaves</taxon>
        <taxon>Telluraves</taxon>
        <taxon>Australaves</taxon>
        <taxon>Passeriformes</taxon>
        <taxon>Menuridae</taxon>
        <taxon>Atrichornis</taxon>
    </lineage>
</organism>
<dbReference type="EMBL" id="WBMZ01002091">
    <property type="protein sequence ID" value="NXY14421.1"/>
    <property type="molecule type" value="Genomic_DNA"/>
</dbReference>
<dbReference type="PANTHER" id="PTHR16675">
    <property type="entry name" value="MHC CLASS I-RELATED"/>
    <property type="match status" value="1"/>
</dbReference>
<evidence type="ECO:0000256" key="3">
    <source>
        <dbReference type="ARBA" id="ARBA00022692"/>
    </source>
</evidence>
<dbReference type="GO" id="GO:0006955">
    <property type="term" value="P:immune response"/>
    <property type="evidence" value="ECO:0007669"/>
    <property type="project" value="TreeGrafter"/>
</dbReference>
<feature type="non-terminal residue" evidence="11">
    <location>
        <position position="179"/>
    </location>
</feature>
<evidence type="ECO:0000256" key="5">
    <source>
        <dbReference type="ARBA" id="ARBA00022859"/>
    </source>
</evidence>
<comment type="subcellular location">
    <subcellularLocation>
        <location evidence="1">Membrane</location>
        <topology evidence="1">Single-pass type I membrane protein</topology>
    </subcellularLocation>
</comment>
<dbReference type="Gene3D" id="2.60.40.10">
    <property type="entry name" value="Immunoglobulins"/>
    <property type="match status" value="1"/>
</dbReference>
<comment type="caution">
    <text evidence="11">The sequence shown here is derived from an EMBL/GenBank/DDBJ whole genome shotgun (WGS) entry which is preliminary data.</text>
</comment>
<keyword evidence="12" id="KW-1185">Reference proteome</keyword>
<evidence type="ECO:0000313" key="11">
    <source>
        <dbReference type="EMBL" id="NXY14421.1"/>
    </source>
</evidence>
<keyword evidence="9" id="KW-0325">Glycoprotein</keyword>
<dbReference type="InterPro" id="IPR037055">
    <property type="entry name" value="MHC_I-like_Ag-recog_sf"/>
</dbReference>
<feature type="domain" description="Immunoglobulin C1-set" evidence="10">
    <location>
        <begin position="103"/>
        <end position="174"/>
    </location>
</feature>
<dbReference type="SUPFAM" id="SSF48726">
    <property type="entry name" value="Immunoglobulin"/>
    <property type="match status" value="1"/>
</dbReference>
<keyword evidence="6" id="KW-1133">Transmembrane helix</keyword>
<keyword evidence="4" id="KW-0732">Signal</keyword>
<dbReference type="InterPro" id="IPR050208">
    <property type="entry name" value="MHC_class-I_related"/>
</dbReference>
<keyword evidence="3" id="KW-0812">Transmembrane</keyword>
<dbReference type="OrthoDB" id="8936120at2759"/>
<keyword evidence="7" id="KW-0472">Membrane</keyword>
<dbReference type="InterPro" id="IPR003597">
    <property type="entry name" value="Ig_C1-set"/>
</dbReference>
<evidence type="ECO:0000256" key="4">
    <source>
        <dbReference type="ARBA" id="ARBA00022729"/>
    </source>
</evidence>
<evidence type="ECO:0000259" key="10">
    <source>
        <dbReference type="SMART" id="SM00407"/>
    </source>
</evidence>
<evidence type="ECO:0000256" key="2">
    <source>
        <dbReference type="ARBA" id="ARBA00022451"/>
    </source>
</evidence>
<dbReference type="Gene3D" id="3.30.500.10">
    <property type="entry name" value="MHC class I-like antigen recognition-like"/>
    <property type="match status" value="1"/>
</dbReference>
<feature type="non-terminal residue" evidence="11">
    <location>
        <position position="1"/>
    </location>
</feature>
<evidence type="ECO:0000256" key="1">
    <source>
        <dbReference type="ARBA" id="ARBA00004479"/>
    </source>
</evidence>
<evidence type="ECO:0000256" key="6">
    <source>
        <dbReference type="ARBA" id="ARBA00022989"/>
    </source>
</evidence>
<evidence type="ECO:0000256" key="9">
    <source>
        <dbReference type="ARBA" id="ARBA00023180"/>
    </source>
</evidence>
<dbReference type="AlphaFoldDB" id="A0A852NQM6"/>
<dbReference type="GO" id="GO:0005615">
    <property type="term" value="C:extracellular space"/>
    <property type="evidence" value="ECO:0007669"/>
    <property type="project" value="TreeGrafter"/>
</dbReference>
<keyword evidence="2" id="KW-0490">MHC I</keyword>
<evidence type="ECO:0000256" key="7">
    <source>
        <dbReference type="ARBA" id="ARBA00023136"/>
    </source>
</evidence>
<proteinExistence type="predicted"/>
<protein>
    <submittedName>
        <fullName evidence="11">HA1F protein</fullName>
    </submittedName>
</protein>
<dbReference type="PANTHER" id="PTHR16675:SF242">
    <property type="entry name" value="MAJOR HISTOCOMPATIBILITY COMPLEX CLASS I-RELATED GENE PROTEIN"/>
    <property type="match status" value="1"/>
</dbReference>
<dbReference type="GO" id="GO:0002474">
    <property type="term" value="P:antigen processing and presentation of peptide antigen via MHC class I"/>
    <property type="evidence" value="ECO:0007669"/>
    <property type="project" value="UniProtKB-KW"/>
</dbReference>
<dbReference type="Proteomes" id="UP000658642">
    <property type="component" value="Unassembled WGS sequence"/>
</dbReference>
<accession>A0A852NQM6</accession>
<dbReference type="InterPro" id="IPR036179">
    <property type="entry name" value="Ig-like_dom_sf"/>
</dbReference>
<dbReference type="InterPro" id="IPR013783">
    <property type="entry name" value="Ig-like_fold"/>
</dbReference>
<dbReference type="GO" id="GO:0042612">
    <property type="term" value="C:MHC class I protein complex"/>
    <property type="evidence" value="ECO:0007669"/>
    <property type="project" value="UniProtKB-KW"/>
</dbReference>
<evidence type="ECO:0000256" key="8">
    <source>
        <dbReference type="ARBA" id="ARBA00023157"/>
    </source>
</evidence>
<dbReference type="SMART" id="SM00407">
    <property type="entry name" value="IGc1"/>
    <property type="match status" value="1"/>
</dbReference>
<name>A0A852NQM6_9PASS</name>
<sequence length="179" mass="20172">HTLQWVSGCDLLSDRSVRGSRWDGYDGWDFISFQLGSGSFVAADGAAQITKRCWDTDGITVEEWASYLGHTCVEWLRKYFGYGREALEQAPDVHVPGKVGYGILTLSCHVYGFYPSTIGISWMKGDEIQDPETEWGGIIPNSAGTSHTWARIEALPEEREQHGYRVEHPGMLEPRIFAW</sequence>
<dbReference type="InterPro" id="IPR011161">
    <property type="entry name" value="MHC_I-like_Ag-recog"/>
</dbReference>
<dbReference type="Pfam" id="PF00129">
    <property type="entry name" value="MHC_I"/>
    <property type="match status" value="1"/>
</dbReference>
<dbReference type="InterPro" id="IPR011162">
    <property type="entry name" value="MHC_I/II-like_Ag-recog"/>
</dbReference>
<gene>
    <name evidence="11" type="primary">Ha1f_0</name>
    <name evidence="11" type="ORF">ATRCLA_R08274</name>
</gene>
<reference evidence="11" key="1">
    <citation type="submission" date="2020-02" db="EMBL/GenBank/DDBJ databases">
        <title>Bird 10,000 Genomes (B10K) Project - Family phase.</title>
        <authorList>
            <person name="Zhang G."/>
        </authorList>
    </citation>
    <scope>NUCLEOTIDE SEQUENCE</scope>
    <source>
        <strain evidence="11">B10K-DU-029-61</strain>
        <tissue evidence="11">Blood</tissue>
    </source>
</reference>
<evidence type="ECO:0000313" key="12">
    <source>
        <dbReference type="Proteomes" id="UP000658642"/>
    </source>
</evidence>